<evidence type="ECO:0000313" key="3">
    <source>
        <dbReference type="Proteomes" id="UP001153365"/>
    </source>
</evidence>
<protein>
    <submittedName>
        <fullName evidence="2">Expressed protein</fullName>
    </submittedName>
</protein>
<feature type="compositionally biased region" description="Basic and acidic residues" evidence="1">
    <location>
        <begin position="50"/>
        <end position="94"/>
    </location>
</feature>
<evidence type="ECO:0000256" key="1">
    <source>
        <dbReference type="SAM" id="MobiDB-lite"/>
    </source>
</evidence>
<reference evidence="2" key="1">
    <citation type="submission" date="2022-06" db="EMBL/GenBank/DDBJ databases">
        <authorList>
            <consortium name="SYNGENTA / RWTH Aachen University"/>
        </authorList>
    </citation>
    <scope>NUCLEOTIDE SEQUENCE</scope>
</reference>
<feature type="compositionally biased region" description="Low complexity" evidence="1">
    <location>
        <begin position="30"/>
        <end position="45"/>
    </location>
</feature>
<name>A0AAV0ASY9_PHAPC</name>
<dbReference type="EMBL" id="CALTRL010001116">
    <property type="protein sequence ID" value="CAH7671032.1"/>
    <property type="molecule type" value="Genomic_DNA"/>
</dbReference>
<sequence>MTSEADDDDTKPLKTTSSSSERKRSRLERFSSLLMSNNNQNQSSSATPSKDIKPDKDQQQKQHDKIDDDDHWKFQEGDDCSSKSKTLETIEPKRPSPVSGPPFKLKISNIPIDATTESIKTFLEIGSEAYKTARTLNHRIDALGRYVSKYRRSNRQKFPSFQQSELTIYKSNVRTDGIGCDGKAAEGFVENVGKDDGDDDHKIVIVEYGDRRLAMMAYEEFEGKKYLVHDMLCPRLSCQFI</sequence>
<proteinExistence type="predicted"/>
<feature type="region of interest" description="Disordered" evidence="1">
    <location>
        <begin position="1"/>
        <end position="102"/>
    </location>
</feature>
<evidence type="ECO:0000313" key="2">
    <source>
        <dbReference type="EMBL" id="CAH7671032.1"/>
    </source>
</evidence>
<dbReference type="AlphaFoldDB" id="A0AAV0ASY9"/>
<comment type="caution">
    <text evidence="2">The sequence shown here is derived from an EMBL/GenBank/DDBJ whole genome shotgun (WGS) entry which is preliminary data.</text>
</comment>
<keyword evidence="3" id="KW-1185">Reference proteome</keyword>
<accession>A0AAV0ASY9</accession>
<organism evidence="2 3">
    <name type="scientific">Phakopsora pachyrhizi</name>
    <name type="common">Asian soybean rust disease fungus</name>
    <dbReference type="NCBI Taxonomy" id="170000"/>
    <lineage>
        <taxon>Eukaryota</taxon>
        <taxon>Fungi</taxon>
        <taxon>Dikarya</taxon>
        <taxon>Basidiomycota</taxon>
        <taxon>Pucciniomycotina</taxon>
        <taxon>Pucciniomycetes</taxon>
        <taxon>Pucciniales</taxon>
        <taxon>Phakopsoraceae</taxon>
        <taxon>Phakopsora</taxon>
    </lineage>
</organism>
<dbReference type="Proteomes" id="UP001153365">
    <property type="component" value="Unassembled WGS sequence"/>
</dbReference>
<gene>
    <name evidence="2" type="ORF">PPACK8108_LOCUS5783</name>
</gene>